<evidence type="ECO:0000313" key="2">
    <source>
        <dbReference type="EMBL" id="KAK1844145.1"/>
    </source>
</evidence>
<organism evidence="2 3">
    <name type="scientific">Colletotrichum chrysophilum</name>
    <dbReference type="NCBI Taxonomy" id="1836956"/>
    <lineage>
        <taxon>Eukaryota</taxon>
        <taxon>Fungi</taxon>
        <taxon>Dikarya</taxon>
        <taxon>Ascomycota</taxon>
        <taxon>Pezizomycotina</taxon>
        <taxon>Sordariomycetes</taxon>
        <taxon>Hypocreomycetidae</taxon>
        <taxon>Glomerellales</taxon>
        <taxon>Glomerellaceae</taxon>
        <taxon>Colletotrichum</taxon>
        <taxon>Colletotrichum gloeosporioides species complex</taxon>
    </lineage>
</organism>
<gene>
    <name evidence="2" type="ORF">CCHR01_13200</name>
</gene>
<proteinExistence type="predicted"/>
<accession>A0AAD9AAZ0</accession>
<reference evidence="2" key="1">
    <citation type="submission" date="2023-01" db="EMBL/GenBank/DDBJ databases">
        <title>Colletotrichum chrysophilum M932 genome sequence.</title>
        <authorList>
            <person name="Baroncelli R."/>
        </authorList>
    </citation>
    <scope>NUCLEOTIDE SEQUENCE</scope>
    <source>
        <strain evidence="2">M932</strain>
    </source>
</reference>
<dbReference type="Proteomes" id="UP001243330">
    <property type="component" value="Unassembled WGS sequence"/>
</dbReference>
<protein>
    <submittedName>
        <fullName evidence="2">Uncharacterized protein</fullName>
    </submittedName>
</protein>
<dbReference type="AlphaFoldDB" id="A0AAD9AAZ0"/>
<comment type="caution">
    <text evidence="2">The sequence shown here is derived from an EMBL/GenBank/DDBJ whole genome shotgun (WGS) entry which is preliminary data.</text>
</comment>
<feature type="region of interest" description="Disordered" evidence="1">
    <location>
        <begin position="1"/>
        <end position="22"/>
    </location>
</feature>
<name>A0AAD9AAZ0_9PEZI</name>
<keyword evidence="3" id="KW-1185">Reference proteome</keyword>
<dbReference type="EMBL" id="JAQOWY010000323">
    <property type="protein sequence ID" value="KAK1844145.1"/>
    <property type="molecule type" value="Genomic_DNA"/>
</dbReference>
<sequence>MGAPVHRPRPDDSTSPRSSSTAPLCLCPSPISVPASSHCRFALSASPRTVSIIRGELPVSSLRLRAGRPRDEKKETLLSTVGTRKFNNTKHLPLQTGAARLCNLESLLDPSAPPIRRTPAPRR</sequence>
<evidence type="ECO:0000256" key="1">
    <source>
        <dbReference type="SAM" id="MobiDB-lite"/>
    </source>
</evidence>
<evidence type="ECO:0000313" key="3">
    <source>
        <dbReference type="Proteomes" id="UP001243330"/>
    </source>
</evidence>